<evidence type="ECO:0000256" key="1">
    <source>
        <dbReference type="PROSITE-ProRule" id="PRU00024"/>
    </source>
</evidence>
<dbReference type="PROSITE" id="PS50119">
    <property type="entry name" value="ZF_BBOX"/>
    <property type="match status" value="1"/>
</dbReference>
<keyword evidence="5" id="KW-1185">Reference proteome</keyword>
<evidence type="ECO:0000256" key="2">
    <source>
        <dbReference type="SAM" id="Coils"/>
    </source>
</evidence>
<organism evidence="4 5">
    <name type="scientific">Mya arenaria</name>
    <name type="common">Soft-shell clam</name>
    <dbReference type="NCBI Taxonomy" id="6604"/>
    <lineage>
        <taxon>Eukaryota</taxon>
        <taxon>Metazoa</taxon>
        <taxon>Spiralia</taxon>
        <taxon>Lophotrochozoa</taxon>
        <taxon>Mollusca</taxon>
        <taxon>Bivalvia</taxon>
        <taxon>Autobranchia</taxon>
        <taxon>Heteroconchia</taxon>
        <taxon>Euheterodonta</taxon>
        <taxon>Imparidentia</taxon>
        <taxon>Neoheterodontei</taxon>
        <taxon>Myida</taxon>
        <taxon>Myoidea</taxon>
        <taxon>Myidae</taxon>
        <taxon>Mya</taxon>
    </lineage>
</organism>
<keyword evidence="1" id="KW-0479">Metal-binding</keyword>
<dbReference type="CDD" id="cd19756">
    <property type="entry name" value="Bbox2"/>
    <property type="match status" value="1"/>
</dbReference>
<dbReference type="SUPFAM" id="SSF57845">
    <property type="entry name" value="B-box zinc-binding domain"/>
    <property type="match status" value="1"/>
</dbReference>
<dbReference type="InterPro" id="IPR011044">
    <property type="entry name" value="Quino_amine_DH_bsu"/>
</dbReference>
<dbReference type="Gene3D" id="3.30.160.60">
    <property type="entry name" value="Classic Zinc Finger"/>
    <property type="match status" value="1"/>
</dbReference>
<dbReference type="InterPro" id="IPR047153">
    <property type="entry name" value="TRIM45/56/19-like"/>
</dbReference>
<evidence type="ECO:0000259" key="3">
    <source>
        <dbReference type="PROSITE" id="PS50119"/>
    </source>
</evidence>
<protein>
    <recommendedName>
        <fullName evidence="3">B box-type domain-containing protein</fullName>
    </recommendedName>
</protein>
<keyword evidence="1" id="KW-0863">Zinc-finger</keyword>
<reference evidence="4" key="1">
    <citation type="submission" date="2022-11" db="EMBL/GenBank/DDBJ databases">
        <title>Centuries of genome instability and evolution in soft-shell clam transmissible cancer (bioRxiv).</title>
        <authorList>
            <person name="Hart S.F.M."/>
            <person name="Yonemitsu M.A."/>
            <person name="Giersch R.M."/>
            <person name="Beal B.F."/>
            <person name="Arriagada G."/>
            <person name="Davis B.W."/>
            <person name="Ostrander E.A."/>
            <person name="Goff S.P."/>
            <person name="Metzger M.J."/>
        </authorList>
    </citation>
    <scope>NUCLEOTIDE SEQUENCE</scope>
    <source>
        <strain evidence="4">MELC-2E11</strain>
        <tissue evidence="4">Siphon/mantle</tissue>
    </source>
</reference>
<gene>
    <name evidence="4" type="ORF">MAR_020869</name>
</gene>
<proteinExistence type="predicted"/>
<evidence type="ECO:0000313" key="5">
    <source>
        <dbReference type="Proteomes" id="UP001164746"/>
    </source>
</evidence>
<dbReference type="PANTHER" id="PTHR25462:SF296">
    <property type="entry name" value="MEIOTIC P26, ISOFORM F"/>
    <property type="match status" value="1"/>
</dbReference>
<dbReference type="InterPro" id="IPR000315">
    <property type="entry name" value="Znf_B-box"/>
</dbReference>
<dbReference type="Proteomes" id="UP001164746">
    <property type="component" value="Chromosome 5"/>
</dbReference>
<feature type="domain" description="B box-type" evidence="3">
    <location>
        <begin position="18"/>
        <end position="62"/>
    </location>
</feature>
<dbReference type="SUPFAM" id="SSF50969">
    <property type="entry name" value="YVTN repeat-like/Quinoprotein amine dehydrogenase"/>
    <property type="match status" value="1"/>
</dbReference>
<feature type="non-terminal residue" evidence="4">
    <location>
        <position position="1"/>
    </location>
</feature>
<dbReference type="PANTHER" id="PTHR25462">
    <property type="entry name" value="BONUS, ISOFORM C-RELATED"/>
    <property type="match status" value="1"/>
</dbReference>
<name>A0ABY7E937_MYAAR</name>
<feature type="coiled-coil region" evidence="2">
    <location>
        <begin position="137"/>
        <end position="175"/>
    </location>
</feature>
<evidence type="ECO:0000313" key="4">
    <source>
        <dbReference type="EMBL" id="WAR05500.1"/>
    </source>
</evidence>
<dbReference type="EMBL" id="CP111016">
    <property type="protein sequence ID" value="WAR05500.1"/>
    <property type="molecule type" value="Genomic_DNA"/>
</dbReference>
<sequence length="865" mass="99444">MATNRKENVHENKYRRKKRQIFCEACQYDDSFEEATGFCVTCSEYLCQTCCRDHKRNKVTRIHSLLKNDDIPSDITPFTTIKQLSTCKIHPDNDIAYECENHKVLLCVFCLTESHRKCENVHDLEGVFPSYSDVNLMAALQERIHVLKAEKEEQMKTSEMEQEEVKNNIQSLEAKWKDHITGLRNNLETQLSKLSLSETTQLKETIGYCQEIETEITRNKMLIETLMKHGTKRQIAVVLRQTKHVRADLKDKLQSLECKHLRSIALINVKQFDMLTTIAELFLEEKDKDSINILEHTSDEMHDNEDWKYKLTEKNDQSMQTTFPNSTSGAKRMSSKPLLERESGQIITFVKIKTATDTNICSIFGVNLSQYGILLADFGNSKLKLFSGQFDLISEQSLQGKPIDMSFDGEYAYVCYSDLKKVTKHSINKTSIRGLMEFSTRLRPISLTVFDSRMIILFATNENFDSTEVDDVHLEIRKGSSIDAKISYDSDDECYNYVEDAKQVSVFDESSVVFSENTRVTCYTIDAQDGELLDREWYYKSHENNVLKKAKGVAKDSEGNIYVCGEDSNNVHQISSTNYRRNRVVISNIDKPICVAVDEANDRLIIGCRKIETEITRNNALIETLMKHGTKRQKAVVLRRTNHARVDLKEKLQTLECQRQQSIALINVKQFDVLTMIAELSLEEKSKYMEIGTLEQTSDEVHDDLDSENIPREKIDECTQTSFAVSNSDATLRSSKPFSERESGQKITLFKVKTETDTNTCGIFAVYLTEYEVLVADHRNRKLKLFSRKFDLLCEHTLPGQPVDMCFDGTFAYVCYSDLKKVTKHFITKVAICLLTEFPTKLQPISLTVFDSRLIILFATKEDFD</sequence>
<keyword evidence="1" id="KW-0862">Zinc</keyword>
<accession>A0ABY7E937</accession>
<keyword evidence="2" id="KW-0175">Coiled coil</keyword>